<keyword evidence="9" id="KW-1185">Reference proteome</keyword>
<dbReference type="PANTHER" id="PTHR11579:SF0">
    <property type="entry name" value="PROTEIN-L-ISOASPARTATE(D-ASPARTATE) O-METHYLTRANSFERASE"/>
    <property type="match status" value="1"/>
</dbReference>
<protein>
    <recommendedName>
        <fullName evidence="7">Protein-L-isoaspartate O-methyltransferase</fullName>
        <ecNumber evidence="7">2.1.1.77</ecNumber>
    </recommendedName>
    <alternativeName>
        <fullName evidence="7">L-isoaspartyl protein carboxyl methyltransferase</fullName>
    </alternativeName>
    <alternativeName>
        <fullName evidence="7">Protein L-isoaspartyl methyltransferase</fullName>
    </alternativeName>
    <alternativeName>
        <fullName evidence="7">Protein-beta-aspartate methyltransferase</fullName>
        <shortName evidence="7">PIMT</shortName>
    </alternativeName>
</protein>
<dbReference type="GO" id="GO:0032259">
    <property type="term" value="P:methylation"/>
    <property type="evidence" value="ECO:0007669"/>
    <property type="project" value="UniProtKB-KW"/>
</dbReference>
<gene>
    <name evidence="7" type="primary">pcm</name>
    <name evidence="8" type="ORF">E2F46_03930</name>
</gene>
<keyword evidence="6 7" id="KW-0949">S-adenosyl-L-methionine</keyword>
<dbReference type="PANTHER" id="PTHR11579">
    <property type="entry name" value="PROTEIN-L-ISOASPARTATE O-METHYLTRANSFERASE"/>
    <property type="match status" value="1"/>
</dbReference>
<evidence type="ECO:0000256" key="6">
    <source>
        <dbReference type="ARBA" id="ARBA00022691"/>
    </source>
</evidence>
<keyword evidence="4 7" id="KW-0489">Methyltransferase</keyword>
<reference evidence="8 9" key="1">
    <citation type="submission" date="2019-03" db="EMBL/GenBank/DDBJ databases">
        <title>Luteimonas zhaokaii sp.nov., isolated from the rectal contents of Plateau pika in Yushu, Qinghai Province, China.</title>
        <authorList>
            <person name="Zhang G."/>
        </authorList>
    </citation>
    <scope>NUCLEOTIDE SEQUENCE [LARGE SCALE GENOMIC DNA]</scope>
    <source>
        <strain evidence="8 9">B9</strain>
    </source>
</reference>
<dbReference type="GO" id="GO:0004719">
    <property type="term" value="F:protein-L-isoaspartate (D-aspartate) O-methyltransferase activity"/>
    <property type="evidence" value="ECO:0007669"/>
    <property type="project" value="UniProtKB-UniRule"/>
</dbReference>
<evidence type="ECO:0000256" key="4">
    <source>
        <dbReference type="ARBA" id="ARBA00022603"/>
    </source>
</evidence>
<keyword evidence="3 7" id="KW-0963">Cytoplasm</keyword>
<keyword evidence="5 7" id="KW-0808">Transferase</keyword>
<dbReference type="CDD" id="cd02440">
    <property type="entry name" value="AdoMet_MTases"/>
    <property type="match status" value="1"/>
</dbReference>
<comment type="caution">
    <text evidence="8">The sequence shown here is derived from an EMBL/GenBank/DDBJ whole genome shotgun (WGS) entry which is preliminary data.</text>
</comment>
<accession>A0A4R5U1V0</accession>
<dbReference type="OrthoDB" id="9810066at2"/>
<dbReference type="SUPFAM" id="SSF53335">
    <property type="entry name" value="S-adenosyl-L-methionine-dependent methyltransferases"/>
    <property type="match status" value="1"/>
</dbReference>
<evidence type="ECO:0000313" key="8">
    <source>
        <dbReference type="EMBL" id="TDK27554.1"/>
    </source>
</evidence>
<comment type="similarity">
    <text evidence="2 7">Belongs to the methyltransferase superfamily. L-isoaspartyl/D-aspartyl protein methyltransferase family.</text>
</comment>
<proteinExistence type="inferred from homology"/>
<comment type="function">
    <text evidence="7">Catalyzes the methyl esterification of L-isoaspartyl residues in peptides and proteins that result from spontaneous decomposition of normal L-aspartyl and L-asparaginyl residues. It plays a role in the repair and/or degradation of damaged proteins.</text>
</comment>
<dbReference type="InterPro" id="IPR029063">
    <property type="entry name" value="SAM-dependent_MTases_sf"/>
</dbReference>
<dbReference type="EC" id="2.1.1.77" evidence="7"/>
<evidence type="ECO:0000256" key="2">
    <source>
        <dbReference type="ARBA" id="ARBA00005369"/>
    </source>
</evidence>
<comment type="catalytic activity">
    <reaction evidence="7">
        <text>[protein]-L-isoaspartate + S-adenosyl-L-methionine = [protein]-L-isoaspartate alpha-methyl ester + S-adenosyl-L-homocysteine</text>
        <dbReference type="Rhea" id="RHEA:12705"/>
        <dbReference type="Rhea" id="RHEA-COMP:12143"/>
        <dbReference type="Rhea" id="RHEA-COMP:12144"/>
        <dbReference type="ChEBI" id="CHEBI:57856"/>
        <dbReference type="ChEBI" id="CHEBI:59789"/>
        <dbReference type="ChEBI" id="CHEBI:90596"/>
        <dbReference type="ChEBI" id="CHEBI:90598"/>
        <dbReference type="EC" id="2.1.1.77"/>
    </reaction>
</comment>
<feature type="active site" evidence="7">
    <location>
        <position position="80"/>
    </location>
</feature>
<evidence type="ECO:0000256" key="7">
    <source>
        <dbReference type="HAMAP-Rule" id="MF_00090"/>
    </source>
</evidence>
<evidence type="ECO:0000313" key="9">
    <source>
        <dbReference type="Proteomes" id="UP000294796"/>
    </source>
</evidence>
<organism evidence="8 9">
    <name type="scientific">Luteimonas aestuarii</name>
    <dbReference type="NCBI Taxonomy" id="453837"/>
    <lineage>
        <taxon>Bacteria</taxon>
        <taxon>Pseudomonadati</taxon>
        <taxon>Pseudomonadota</taxon>
        <taxon>Gammaproteobacteria</taxon>
        <taxon>Lysobacterales</taxon>
        <taxon>Lysobacteraceae</taxon>
        <taxon>Luteimonas</taxon>
    </lineage>
</organism>
<dbReference type="NCBIfam" id="TIGR00080">
    <property type="entry name" value="pimt"/>
    <property type="match status" value="1"/>
</dbReference>
<dbReference type="EMBL" id="SMTF01000002">
    <property type="protein sequence ID" value="TDK27554.1"/>
    <property type="molecule type" value="Genomic_DNA"/>
</dbReference>
<sequence length="236" mass="25608">MPMATIAEGPSSEIAEPRAAVGLEAREAMVREQLATRGIDDPRVVQAMRTVQRHRLVPLHLAAEAYDDRPLPIGHGQTISQPYIVALMTQLAGLGSDDRVLEVGTGSGYQAAVLAELAREVYTIEIVAPLAERAARDLRALGYDNIEVRAGDGYAGWPEHAPFDVIVVTAAPERIPEPLLEQLKPGGRLVIPVGPMHAAQELRVVEKREDGSVVERSVIPVRFVPLTGDAAERDRR</sequence>
<dbReference type="NCBIfam" id="NF001453">
    <property type="entry name" value="PRK00312.1"/>
    <property type="match status" value="1"/>
</dbReference>
<dbReference type="HAMAP" id="MF_00090">
    <property type="entry name" value="PIMT"/>
    <property type="match status" value="1"/>
</dbReference>
<dbReference type="Proteomes" id="UP000294796">
    <property type="component" value="Unassembled WGS sequence"/>
</dbReference>
<dbReference type="PROSITE" id="PS01279">
    <property type="entry name" value="PCMT"/>
    <property type="match status" value="1"/>
</dbReference>
<evidence type="ECO:0000256" key="5">
    <source>
        <dbReference type="ARBA" id="ARBA00022679"/>
    </source>
</evidence>
<dbReference type="AlphaFoldDB" id="A0A4R5U1V0"/>
<name>A0A4R5U1V0_9GAMM</name>
<dbReference type="FunFam" id="3.40.50.150:FF:000010">
    <property type="entry name" value="Protein-L-isoaspartate O-methyltransferase"/>
    <property type="match status" value="1"/>
</dbReference>
<evidence type="ECO:0000256" key="1">
    <source>
        <dbReference type="ARBA" id="ARBA00004496"/>
    </source>
</evidence>
<dbReference type="GO" id="GO:0030091">
    <property type="term" value="P:protein repair"/>
    <property type="evidence" value="ECO:0007669"/>
    <property type="project" value="UniProtKB-UniRule"/>
</dbReference>
<dbReference type="InterPro" id="IPR000682">
    <property type="entry name" value="PCMT"/>
</dbReference>
<evidence type="ECO:0000256" key="3">
    <source>
        <dbReference type="ARBA" id="ARBA00022490"/>
    </source>
</evidence>
<dbReference type="Pfam" id="PF01135">
    <property type="entry name" value="PCMT"/>
    <property type="match status" value="1"/>
</dbReference>
<comment type="subcellular location">
    <subcellularLocation>
        <location evidence="1 7">Cytoplasm</location>
    </subcellularLocation>
</comment>
<dbReference type="Gene3D" id="3.40.50.150">
    <property type="entry name" value="Vaccinia Virus protein VP39"/>
    <property type="match status" value="1"/>
</dbReference>
<dbReference type="GO" id="GO:0005737">
    <property type="term" value="C:cytoplasm"/>
    <property type="evidence" value="ECO:0007669"/>
    <property type="project" value="UniProtKB-SubCell"/>
</dbReference>